<evidence type="ECO:0000256" key="4">
    <source>
        <dbReference type="ARBA" id="ARBA00034617"/>
    </source>
</evidence>
<dbReference type="InterPro" id="IPR027417">
    <property type="entry name" value="P-loop_NTPase"/>
</dbReference>
<evidence type="ECO:0000259" key="7">
    <source>
        <dbReference type="PROSITE" id="PS51192"/>
    </source>
</evidence>
<evidence type="ECO:0000256" key="3">
    <source>
        <dbReference type="ARBA" id="ARBA00022840"/>
    </source>
</evidence>
<feature type="region of interest" description="Disordered" evidence="6">
    <location>
        <begin position="378"/>
        <end position="464"/>
    </location>
</feature>
<dbReference type="Pfam" id="PF00271">
    <property type="entry name" value="Helicase_C"/>
    <property type="match status" value="1"/>
</dbReference>
<dbReference type="Gene3D" id="3.40.50.300">
    <property type="entry name" value="P-loop containing nucleotide triphosphate hydrolases"/>
    <property type="match status" value="2"/>
</dbReference>
<dbReference type="EMBL" id="KE504230">
    <property type="protein sequence ID" value="EPS94524.1"/>
    <property type="molecule type" value="Genomic_DNA"/>
</dbReference>
<dbReference type="GO" id="GO:0000724">
    <property type="term" value="P:double-strand break repair via homologous recombination"/>
    <property type="evidence" value="ECO:0007669"/>
    <property type="project" value="TreeGrafter"/>
</dbReference>
<dbReference type="SUPFAM" id="SSF52540">
    <property type="entry name" value="P-loop containing nucleoside triphosphate hydrolases"/>
    <property type="match status" value="1"/>
</dbReference>
<dbReference type="InParanoid" id="S8F6H9"/>
<dbReference type="GO" id="GO:0005737">
    <property type="term" value="C:cytoplasm"/>
    <property type="evidence" value="ECO:0007669"/>
    <property type="project" value="TreeGrafter"/>
</dbReference>
<dbReference type="PANTHER" id="PTHR13710:SF154">
    <property type="entry name" value="RECQ HELICASE, PUTATIVE (AFU_ORTHOLOGUE AFUA_6G14720)-RELATED"/>
    <property type="match status" value="1"/>
</dbReference>
<feature type="compositionally biased region" description="Basic residues" evidence="6">
    <location>
        <begin position="378"/>
        <end position="391"/>
    </location>
</feature>
<dbReference type="GO" id="GO:0003676">
    <property type="term" value="F:nucleic acid binding"/>
    <property type="evidence" value="ECO:0007669"/>
    <property type="project" value="InterPro"/>
</dbReference>
<keyword evidence="3" id="KW-0067">ATP-binding</keyword>
<keyword evidence="2" id="KW-0547">Nucleotide-binding</keyword>
<dbReference type="InterPro" id="IPR001650">
    <property type="entry name" value="Helicase_C-like"/>
</dbReference>
<evidence type="ECO:0000256" key="2">
    <source>
        <dbReference type="ARBA" id="ARBA00022741"/>
    </source>
</evidence>
<dbReference type="InterPro" id="IPR011545">
    <property type="entry name" value="DEAD/DEAH_box_helicase_dom"/>
</dbReference>
<evidence type="ECO:0000256" key="5">
    <source>
        <dbReference type="ARBA" id="ARBA00034808"/>
    </source>
</evidence>
<dbReference type="PROSITE" id="PS51194">
    <property type="entry name" value="HELICASE_CTER"/>
    <property type="match status" value="1"/>
</dbReference>
<dbReference type="AlphaFoldDB" id="S8F6H9"/>
<comment type="similarity">
    <text evidence="1">Belongs to the helicase family. RecQ subfamily.</text>
</comment>
<feature type="region of interest" description="Disordered" evidence="6">
    <location>
        <begin position="682"/>
        <end position="744"/>
    </location>
</feature>
<evidence type="ECO:0000313" key="10">
    <source>
        <dbReference type="Proteomes" id="UP000015241"/>
    </source>
</evidence>
<dbReference type="SMART" id="SM00487">
    <property type="entry name" value="DEXDc"/>
    <property type="match status" value="1"/>
</dbReference>
<keyword evidence="10" id="KW-1185">Reference proteome</keyword>
<protein>
    <recommendedName>
        <fullName evidence="5">DNA 3'-5' helicase</fullName>
        <ecNumber evidence="5">5.6.2.4</ecNumber>
    </recommendedName>
</protein>
<dbReference type="GO" id="GO:0043138">
    <property type="term" value="F:3'-5' DNA helicase activity"/>
    <property type="evidence" value="ECO:0007669"/>
    <property type="project" value="UniProtKB-EC"/>
</dbReference>
<gene>
    <name evidence="9" type="ORF">FOMPIDRAFT_1055021</name>
</gene>
<evidence type="ECO:0000313" key="9">
    <source>
        <dbReference type="EMBL" id="EPS94524.1"/>
    </source>
</evidence>
<dbReference type="HOGENOM" id="CLU_001103_19_0_1"/>
<proteinExistence type="inferred from homology"/>
<dbReference type="GO" id="GO:0005694">
    <property type="term" value="C:chromosome"/>
    <property type="evidence" value="ECO:0007669"/>
    <property type="project" value="TreeGrafter"/>
</dbReference>
<dbReference type="SMART" id="SM00490">
    <property type="entry name" value="HELICc"/>
    <property type="match status" value="1"/>
</dbReference>
<feature type="domain" description="Helicase ATP-binding" evidence="7">
    <location>
        <begin position="30"/>
        <end position="206"/>
    </location>
</feature>
<name>S8F6H9_FOMSC</name>
<reference evidence="9 10" key="1">
    <citation type="journal article" date="2012" name="Science">
        <title>The Paleozoic origin of enzymatic lignin decomposition reconstructed from 31 fungal genomes.</title>
        <authorList>
            <person name="Floudas D."/>
            <person name="Binder M."/>
            <person name="Riley R."/>
            <person name="Barry K."/>
            <person name="Blanchette R.A."/>
            <person name="Henrissat B."/>
            <person name="Martinez A.T."/>
            <person name="Otillar R."/>
            <person name="Spatafora J.W."/>
            <person name="Yadav J.S."/>
            <person name="Aerts A."/>
            <person name="Benoit I."/>
            <person name="Boyd A."/>
            <person name="Carlson A."/>
            <person name="Copeland A."/>
            <person name="Coutinho P.M."/>
            <person name="de Vries R.P."/>
            <person name="Ferreira P."/>
            <person name="Findley K."/>
            <person name="Foster B."/>
            <person name="Gaskell J."/>
            <person name="Glotzer D."/>
            <person name="Gorecki P."/>
            <person name="Heitman J."/>
            <person name="Hesse C."/>
            <person name="Hori C."/>
            <person name="Igarashi K."/>
            <person name="Jurgens J.A."/>
            <person name="Kallen N."/>
            <person name="Kersten P."/>
            <person name="Kohler A."/>
            <person name="Kuees U."/>
            <person name="Kumar T.K.A."/>
            <person name="Kuo A."/>
            <person name="LaButti K."/>
            <person name="Larrondo L.F."/>
            <person name="Lindquist E."/>
            <person name="Ling A."/>
            <person name="Lombard V."/>
            <person name="Lucas S."/>
            <person name="Lundell T."/>
            <person name="Martin R."/>
            <person name="McLaughlin D.J."/>
            <person name="Morgenstern I."/>
            <person name="Morin E."/>
            <person name="Murat C."/>
            <person name="Nagy L.G."/>
            <person name="Nolan M."/>
            <person name="Ohm R.A."/>
            <person name="Patyshakuliyeva A."/>
            <person name="Rokas A."/>
            <person name="Ruiz-Duenas F.J."/>
            <person name="Sabat G."/>
            <person name="Salamov A."/>
            <person name="Samejima M."/>
            <person name="Schmutz J."/>
            <person name="Slot J.C."/>
            <person name="St John F."/>
            <person name="Stenlid J."/>
            <person name="Sun H."/>
            <person name="Sun S."/>
            <person name="Syed K."/>
            <person name="Tsang A."/>
            <person name="Wiebenga A."/>
            <person name="Young D."/>
            <person name="Pisabarro A."/>
            <person name="Eastwood D.C."/>
            <person name="Martin F."/>
            <person name="Cullen D."/>
            <person name="Grigoriev I.V."/>
            <person name="Hibbett D.S."/>
        </authorList>
    </citation>
    <scope>NUCLEOTIDE SEQUENCE</scope>
    <source>
        <strain evidence="10">FP-58527</strain>
    </source>
</reference>
<comment type="catalytic activity">
    <reaction evidence="4">
        <text>Couples ATP hydrolysis with the unwinding of duplex DNA by translocating in the 3'-5' direction.</text>
        <dbReference type="EC" id="5.6.2.4"/>
    </reaction>
</comment>
<dbReference type="GO" id="GO:0009378">
    <property type="term" value="F:four-way junction helicase activity"/>
    <property type="evidence" value="ECO:0007669"/>
    <property type="project" value="TreeGrafter"/>
</dbReference>
<evidence type="ECO:0000256" key="1">
    <source>
        <dbReference type="ARBA" id="ARBA00005446"/>
    </source>
</evidence>
<dbReference type="STRING" id="743788.S8F6H9"/>
<organism evidence="9 10">
    <name type="scientific">Fomitopsis schrenkii</name>
    <name type="common">Brown rot fungus</name>
    <dbReference type="NCBI Taxonomy" id="2126942"/>
    <lineage>
        <taxon>Eukaryota</taxon>
        <taxon>Fungi</taxon>
        <taxon>Dikarya</taxon>
        <taxon>Basidiomycota</taxon>
        <taxon>Agaricomycotina</taxon>
        <taxon>Agaricomycetes</taxon>
        <taxon>Polyporales</taxon>
        <taxon>Fomitopsis</taxon>
    </lineage>
</organism>
<accession>S8F6H9</accession>
<dbReference type="GO" id="GO:0005524">
    <property type="term" value="F:ATP binding"/>
    <property type="evidence" value="ECO:0007669"/>
    <property type="project" value="UniProtKB-KW"/>
</dbReference>
<feature type="compositionally biased region" description="Pro residues" evidence="6">
    <location>
        <begin position="682"/>
        <end position="704"/>
    </location>
</feature>
<evidence type="ECO:0000256" key="6">
    <source>
        <dbReference type="SAM" id="MobiDB-lite"/>
    </source>
</evidence>
<dbReference type="PROSITE" id="PS51192">
    <property type="entry name" value="HELICASE_ATP_BIND_1"/>
    <property type="match status" value="1"/>
</dbReference>
<dbReference type="InterPro" id="IPR014001">
    <property type="entry name" value="Helicase_ATP-bd"/>
</dbReference>
<dbReference type="eggNOG" id="KOG0351">
    <property type="taxonomic scope" value="Eukaryota"/>
</dbReference>
<feature type="domain" description="Helicase C-terminal" evidence="8">
    <location>
        <begin position="232"/>
        <end position="403"/>
    </location>
</feature>
<dbReference type="OrthoDB" id="10261556at2759"/>
<dbReference type="PANTHER" id="PTHR13710">
    <property type="entry name" value="DNA HELICASE RECQ FAMILY MEMBER"/>
    <property type="match status" value="1"/>
</dbReference>
<sequence>MSRWPIERIRQLVLAKFKKRACLFQIRIAQALREKKKDVVAIAATGSGKTLSFWIPLLMALEDGEDKMIIVVTPLNILGKQNVTLLAAAGISGIAIDGRNATDKTFTEVEKGKHQVVVINPEVLMKEGGHCEQLWKKPSFTSRLLYIVFDEGHCISEWNSFREKYKYVGSLRYMIPETVPFYVASATLPHPVLCDVTDILHLRKQDTEFIFRSNDRPDIALAVHQMQHPASSYEDLSFLIPDGFGVQDNPPPKFLVFCNSVPETQAVIAYLRQRLPESLRLKVKWFHAHMTAEYRNEEFIALRDGDIYGLVVTDAFGMGLDLTGIQLIVQWKAPASINTLWQRFGRAARGEGEFAFAILIAEKEHFDEEKERKLAAKAKRLESRKRKRGKQSKNAPNKQRAIHDTAAASGQPGELPTPSRVPAEYGTGDAVSSDNEDVDENPEGDTEIQEHEQGRGEADVEEEAVAEAAEVAAVAAEANERRREVYNQRIKVESTKSKQERILQPAVLDLINAASRGLGCRRQSITLVYSNDKRASDHMECDKLSPHGCARCSPKPMPVCCDLCHPAAFEALRVSARNTAKQTRKSNIKVYDPGAAERDLRAALFTWRDSEMKKLFTVQGFSDYGGKLFMPSPILKRIVDCAHGGKLWTLSDFKKEIPWRLDWIEQYGEIILDLVRYHFPAPPPPPSPPPPPPPPVPQAQPPTEIPAHSTGTPPRPEPPDHTAPGPRAQAKKRRPPTCSRCGELGHTTFVRDGKQIYKSTTQNCKSLPPYGTQTLAHM</sequence>
<feature type="compositionally biased region" description="Acidic residues" evidence="6">
    <location>
        <begin position="434"/>
        <end position="447"/>
    </location>
</feature>
<evidence type="ECO:0000259" key="8">
    <source>
        <dbReference type="PROSITE" id="PS51194"/>
    </source>
</evidence>
<dbReference type="Proteomes" id="UP000015241">
    <property type="component" value="Unassembled WGS sequence"/>
</dbReference>
<dbReference type="EC" id="5.6.2.4" evidence="5"/>
<feature type="compositionally biased region" description="Basic and acidic residues" evidence="6">
    <location>
        <begin position="448"/>
        <end position="458"/>
    </location>
</feature>
<dbReference type="Pfam" id="PF00270">
    <property type="entry name" value="DEAD"/>
    <property type="match status" value="1"/>
</dbReference>